<evidence type="ECO:0000259" key="1">
    <source>
        <dbReference type="Pfam" id="PF07589"/>
    </source>
</evidence>
<keyword evidence="3" id="KW-1185">Reference proteome</keyword>
<accession>A0A0B5BCG3</accession>
<evidence type="ECO:0000313" key="3">
    <source>
        <dbReference type="Proteomes" id="UP000057609"/>
    </source>
</evidence>
<name>A0A0B5BCG3_9BACT</name>
<dbReference type="Pfam" id="PF07589">
    <property type="entry name" value="PEP-CTERM"/>
    <property type="match status" value="1"/>
</dbReference>
<dbReference type="InterPro" id="IPR013424">
    <property type="entry name" value="Ice-binding_C"/>
</dbReference>
<dbReference type="RefSeq" id="WP_039740916.1">
    <property type="nucleotide sequence ID" value="NZ_CP009788.1"/>
</dbReference>
<protein>
    <recommendedName>
        <fullName evidence="1">Ice-binding protein C-terminal domain-containing protein</fullName>
    </recommendedName>
</protein>
<sequence>MKKFFLLFAVLVLMTGGLVEVSEALLFSNPGFESGDLTGWTVDTGFNGVGSADVVQLHIGSDRGTVYRPREGRYFAVLTSGDIVTDNLGQAVPGSRPTTISQSFSVGAGTRIRGWAAFDAGDFAGFGDYGFVRIFDSMMNQVAEPFFAQIPPDTSKSFFDGPWTRWFWTAPLGGIYTLAYGVADVGDDPLALGNTIGYLHSQLLTDQVEVAPVPEPSTFLLLGAGLGGIVFMRKKLSRRRGI</sequence>
<evidence type="ECO:0000313" key="2">
    <source>
        <dbReference type="EMBL" id="AJE02764.1"/>
    </source>
</evidence>
<dbReference type="KEGG" id="gpi:GPICK_04715"/>
<dbReference type="HOGENOM" id="CLU_1145905_0_0_7"/>
<gene>
    <name evidence="2" type="ORF">GPICK_04715</name>
</gene>
<dbReference type="EMBL" id="CP009788">
    <property type="protein sequence ID" value="AJE02764.1"/>
    <property type="molecule type" value="Genomic_DNA"/>
</dbReference>
<dbReference type="Proteomes" id="UP000057609">
    <property type="component" value="Chromosome"/>
</dbReference>
<dbReference type="NCBIfam" id="TIGR02595">
    <property type="entry name" value="PEP_CTERM"/>
    <property type="match status" value="1"/>
</dbReference>
<dbReference type="AlphaFoldDB" id="A0A0B5BCG3"/>
<dbReference type="Gene3D" id="2.60.120.260">
    <property type="entry name" value="Galactose-binding domain-like"/>
    <property type="match status" value="1"/>
</dbReference>
<proteinExistence type="predicted"/>
<dbReference type="STRING" id="345632.GPICK_04715"/>
<reference evidence="2 3" key="1">
    <citation type="journal article" date="2015" name="Genome Announc.">
        <title>Complete Genome of Geobacter pickeringii G13T, a Metal-Reducing Isolate from Sedimentary Kaolin Deposits.</title>
        <authorList>
            <person name="Badalamenti J.P."/>
            <person name="Bond D.R."/>
        </authorList>
    </citation>
    <scope>NUCLEOTIDE SEQUENCE [LARGE SCALE GENOMIC DNA]</scope>
    <source>
        <strain evidence="2 3">G13</strain>
    </source>
</reference>
<organism evidence="2 3">
    <name type="scientific">Geobacter pickeringii</name>
    <dbReference type="NCBI Taxonomy" id="345632"/>
    <lineage>
        <taxon>Bacteria</taxon>
        <taxon>Pseudomonadati</taxon>
        <taxon>Thermodesulfobacteriota</taxon>
        <taxon>Desulfuromonadia</taxon>
        <taxon>Geobacterales</taxon>
        <taxon>Geobacteraceae</taxon>
        <taxon>Geobacter</taxon>
    </lineage>
</organism>
<feature type="domain" description="Ice-binding protein C-terminal" evidence="1">
    <location>
        <begin position="212"/>
        <end position="234"/>
    </location>
</feature>